<dbReference type="EMBL" id="DS989728">
    <property type="protein sequence ID" value="EEA05880.1"/>
    <property type="molecule type" value="Genomic_DNA"/>
</dbReference>
<dbReference type="Gene3D" id="3.30.1520.10">
    <property type="entry name" value="Phox-like domain"/>
    <property type="match status" value="1"/>
</dbReference>
<feature type="domain" description="PX" evidence="2">
    <location>
        <begin position="34"/>
        <end position="147"/>
    </location>
</feature>
<dbReference type="InterPro" id="IPR001683">
    <property type="entry name" value="PX_dom"/>
</dbReference>
<dbReference type="GO" id="GO:0035091">
    <property type="term" value="F:phosphatidylinositol binding"/>
    <property type="evidence" value="ECO:0007669"/>
    <property type="project" value="InterPro"/>
</dbReference>
<dbReference type="GeneID" id="6995405"/>
<evidence type="ECO:0000313" key="3">
    <source>
        <dbReference type="EMBL" id="EEA05880.1"/>
    </source>
</evidence>
<dbReference type="AlphaFoldDB" id="B6ACM6"/>
<dbReference type="PANTHER" id="PTHR10555">
    <property type="entry name" value="SORTING NEXIN"/>
    <property type="match status" value="1"/>
</dbReference>
<dbReference type="OrthoDB" id="10254720at2759"/>
<protein>
    <submittedName>
        <fullName evidence="3">PX domain-containing protein</fullName>
    </submittedName>
</protein>
<dbReference type="Proteomes" id="UP000001460">
    <property type="component" value="Unassembled WGS sequence"/>
</dbReference>
<dbReference type="InterPro" id="IPR036871">
    <property type="entry name" value="PX_dom_sf"/>
</dbReference>
<dbReference type="SMART" id="SM00312">
    <property type="entry name" value="PX"/>
    <property type="match status" value="1"/>
</dbReference>
<dbReference type="PANTHER" id="PTHR10555:SF170">
    <property type="entry name" value="FI18122P1"/>
    <property type="match status" value="1"/>
</dbReference>
<dbReference type="PROSITE" id="PS50195">
    <property type="entry name" value="PX"/>
    <property type="match status" value="1"/>
</dbReference>
<proteinExistence type="predicted"/>
<dbReference type="VEuPathDB" id="CryptoDB:CMU_016290"/>
<evidence type="ECO:0000313" key="4">
    <source>
        <dbReference type="Proteomes" id="UP000001460"/>
    </source>
</evidence>
<dbReference type="SUPFAM" id="SSF64268">
    <property type="entry name" value="PX domain"/>
    <property type="match status" value="1"/>
</dbReference>
<dbReference type="OMA" id="KDAECMQ"/>
<evidence type="ECO:0000259" key="2">
    <source>
        <dbReference type="PROSITE" id="PS50195"/>
    </source>
</evidence>
<feature type="region of interest" description="Disordered" evidence="1">
    <location>
        <begin position="473"/>
        <end position="495"/>
    </location>
</feature>
<dbReference type="eggNOG" id="KOG2273">
    <property type="taxonomic scope" value="Eukaryota"/>
</dbReference>
<keyword evidence="4" id="KW-1185">Reference proteome</keyword>
<name>B6ACM6_CRYMR</name>
<accession>B6ACM6</accession>
<dbReference type="Pfam" id="PF00787">
    <property type="entry name" value="PX"/>
    <property type="match status" value="1"/>
</dbReference>
<dbReference type="GO" id="GO:0005768">
    <property type="term" value="C:endosome"/>
    <property type="evidence" value="ECO:0007669"/>
    <property type="project" value="TreeGrafter"/>
</dbReference>
<dbReference type="STRING" id="441375.B6ACM6"/>
<evidence type="ECO:0000256" key="1">
    <source>
        <dbReference type="SAM" id="MobiDB-lite"/>
    </source>
</evidence>
<reference evidence="3" key="1">
    <citation type="submission" date="2008-06" db="EMBL/GenBank/DDBJ databases">
        <authorList>
            <person name="Lorenzi H."/>
            <person name="Inman J."/>
            <person name="Miller J."/>
            <person name="Schobel S."/>
            <person name="Amedeo P."/>
            <person name="Caler E.V."/>
            <person name="da Silva J."/>
        </authorList>
    </citation>
    <scope>NUCLEOTIDE SEQUENCE [LARGE SCALE GENOMIC DNA]</scope>
    <source>
        <strain evidence="3">RN66</strain>
    </source>
</reference>
<sequence>MSPESVIDGTDVTGNEGELTSHFMSDWGAEPIYTNYEVSVTNPENKSIGLGKYTVYLVSGRTIQGSNFSTRKRYSDFEWLRSSLVLQFPGVFIPPIPRKKKVGRFEKEFIECRRRGLEEFLRRVFNRDYLANSDLVRTWLNRGESGMESLKREEANRPLFDIVTQYFNSFDSVLIDIQSSSSNRRSNNRFSVPNIDVSVISQFSQCLESHFSILEQLCGYLSTISSTGNKGFNALRELSPLLSSLVSNEQQYISTNSSLYVNLSSRLDLSPVFQHLISILSVSPQKNYDILQSSLTRELNDTECMLEAVQTLEKLQGLLLINPSQKVDDNNEDNSNVSESLASIRSTNTTLSASSTLGSVVSSAAKGIVNGFSLFSSKSRESSFSSDGNLSKLDRYKEDQSALRTLLAAGRVVLVIHEMPHFFSGKIQVFNNIIIEFVKKQMNIAYSESEFWNKIYSKLQTLPQYNSINTHDNNINSYNNNNNNNNNNNYDYSTQNNQWANESYNY</sequence>
<gene>
    <name evidence="3" type="ORF">CMU_016290</name>
</gene>
<dbReference type="RefSeq" id="XP_002140229.1">
    <property type="nucleotide sequence ID" value="XM_002140193.1"/>
</dbReference>
<organism evidence="3 4">
    <name type="scientific">Cryptosporidium muris (strain RN66)</name>
    <dbReference type="NCBI Taxonomy" id="441375"/>
    <lineage>
        <taxon>Eukaryota</taxon>
        <taxon>Sar</taxon>
        <taxon>Alveolata</taxon>
        <taxon>Apicomplexa</taxon>
        <taxon>Conoidasida</taxon>
        <taxon>Coccidia</taxon>
        <taxon>Eucoccidiorida</taxon>
        <taxon>Eimeriorina</taxon>
        <taxon>Cryptosporidiidae</taxon>
        <taxon>Cryptosporidium</taxon>
    </lineage>
</organism>